<dbReference type="AlphaFoldDB" id="B7QF93"/>
<evidence type="ECO:0000313" key="7">
    <source>
        <dbReference type="EMBL" id="EEC17515.1"/>
    </source>
</evidence>
<organism>
    <name type="scientific">Ixodes scapularis</name>
    <name type="common">Black-legged tick</name>
    <name type="synonym">Deer tick</name>
    <dbReference type="NCBI Taxonomy" id="6945"/>
    <lineage>
        <taxon>Eukaryota</taxon>
        <taxon>Metazoa</taxon>
        <taxon>Ecdysozoa</taxon>
        <taxon>Arthropoda</taxon>
        <taxon>Chelicerata</taxon>
        <taxon>Arachnida</taxon>
        <taxon>Acari</taxon>
        <taxon>Parasitiformes</taxon>
        <taxon>Ixodida</taxon>
        <taxon>Ixodoidea</taxon>
        <taxon>Ixodidae</taxon>
        <taxon>Ixodinae</taxon>
        <taxon>Ixodes</taxon>
    </lineage>
</organism>
<dbReference type="InterPro" id="IPR036259">
    <property type="entry name" value="MFS_trans_sf"/>
</dbReference>
<feature type="transmembrane region" description="Helical" evidence="5">
    <location>
        <begin position="236"/>
        <end position="257"/>
    </location>
</feature>
<dbReference type="EMBL" id="DS924534">
    <property type="protein sequence ID" value="EEC17515.1"/>
    <property type="molecule type" value="Genomic_DNA"/>
</dbReference>
<keyword evidence="9" id="KW-1185">Reference proteome</keyword>
<reference evidence="7 9" key="1">
    <citation type="submission" date="2008-03" db="EMBL/GenBank/DDBJ databases">
        <title>Annotation of Ixodes scapularis.</title>
        <authorList>
            <consortium name="Ixodes scapularis Genome Project Consortium"/>
            <person name="Caler E."/>
            <person name="Hannick L.I."/>
            <person name="Bidwell S."/>
            <person name="Joardar V."/>
            <person name="Thiagarajan M."/>
            <person name="Amedeo P."/>
            <person name="Galinsky K.J."/>
            <person name="Schobel S."/>
            <person name="Inman J."/>
            <person name="Hostetler J."/>
            <person name="Miller J."/>
            <person name="Hammond M."/>
            <person name="Megy K."/>
            <person name="Lawson D."/>
            <person name="Kodira C."/>
            <person name="Sutton G."/>
            <person name="Meyer J."/>
            <person name="Hill C.A."/>
            <person name="Birren B."/>
            <person name="Nene V."/>
            <person name="Collins F."/>
            <person name="Alarcon-Chaidez F."/>
            <person name="Wikel S."/>
            <person name="Strausberg R."/>
        </authorList>
    </citation>
    <scope>NUCLEOTIDE SEQUENCE [LARGE SCALE GENOMIC DNA]</scope>
    <source>
        <strain evidence="9">Wikel</strain>
        <strain evidence="7">Wikel colony</strain>
    </source>
</reference>
<keyword evidence="3 5" id="KW-1133">Transmembrane helix</keyword>
<dbReference type="EMBL" id="ABJB010698713">
    <property type="status" value="NOT_ANNOTATED_CDS"/>
    <property type="molecule type" value="Genomic_DNA"/>
</dbReference>
<feature type="domain" description="Major facilitator superfamily (MFS) profile" evidence="6">
    <location>
        <begin position="1"/>
        <end position="382"/>
    </location>
</feature>
<comment type="subcellular location">
    <subcellularLocation>
        <location evidence="1">Membrane</location>
        <topology evidence="1">Multi-pass membrane protein</topology>
    </subcellularLocation>
</comment>
<feature type="transmembrane region" description="Helical" evidence="5">
    <location>
        <begin position="86"/>
        <end position="109"/>
    </location>
</feature>
<evidence type="ECO:0000256" key="1">
    <source>
        <dbReference type="ARBA" id="ARBA00004141"/>
    </source>
</evidence>
<evidence type="ECO:0000256" key="3">
    <source>
        <dbReference type="ARBA" id="ARBA00022989"/>
    </source>
</evidence>
<dbReference type="Proteomes" id="UP000001555">
    <property type="component" value="Unassembled WGS sequence"/>
</dbReference>
<dbReference type="InterPro" id="IPR005828">
    <property type="entry name" value="MFS_sugar_transport-like"/>
</dbReference>
<protein>
    <submittedName>
        <fullName evidence="7 8">Organic cation/carnitine transporter, putative</fullName>
    </submittedName>
</protein>
<dbReference type="VEuPathDB" id="VectorBase:ISCI013217"/>
<feature type="transmembrane region" description="Helical" evidence="5">
    <location>
        <begin position="322"/>
        <end position="341"/>
    </location>
</feature>
<feature type="transmembrane region" description="Helical" evidence="5">
    <location>
        <begin position="63"/>
        <end position="80"/>
    </location>
</feature>
<feature type="non-terminal residue" evidence="7">
    <location>
        <position position="1"/>
    </location>
</feature>
<accession>B7QF93</accession>
<feature type="non-terminal residue" evidence="7">
    <location>
        <position position="382"/>
    </location>
</feature>
<feature type="transmembrane region" description="Helical" evidence="5">
    <location>
        <begin position="294"/>
        <end position="316"/>
    </location>
</feature>
<dbReference type="VEuPathDB" id="VectorBase:ISCW013217"/>
<dbReference type="Gene3D" id="1.20.1250.20">
    <property type="entry name" value="MFS general substrate transporter like domains"/>
    <property type="match status" value="1"/>
</dbReference>
<keyword evidence="2 5" id="KW-0812">Transmembrane</keyword>
<dbReference type="OrthoDB" id="6497391at2759"/>
<evidence type="ECO:0000313" key="8">
    <source>
        <dbReference type="EnsemblMetazoa" id="ISCW013217-PA"/>
    </source>
</evidence>
<feature type="transmembrane region" description="Helical" evidence="5">
    <location>
        <begin position="121"/>
        <end position="140"/>
    </location>
</feature>
<feature type="transmembrane region" description="Helical" evidence="5">
    <location>
        <begin position="269"/>
        <end position="287"/>
    </location>
</feature>
<dbReference type="GO" id="GO:0016020">
    <property type="term" value="C:membrane"/>
    <property type="evidence" value="ECO:0007669"/>
    <property type="project" value="UniProtKB-SubCell"/>
</dbReference>
<dbReference type="PANTHER" id="PTHR24064">
    <property type="entry name" value="SOLUTE CARRIER FAMILY 22 MEMBER"/>
    <property type="match status" value="1"/>
</dbReference>
<sequence length="382" mass="42422">PLVPCEAWDYDLPPERHTIISFWNLVCNRSRLLLIARAFENVGGLLLVPVVGQTTDRVGRRPATFFCVIVALISGFLASVTKKFPIFVVARVFVAASVNALKLVIFILLLEVTSSDRRELYGCLVHIGSVAAFIFVVAIHDSFMDRQVVSLITMMPMSFLVFAFYAIQESPRWLLALQDVEAARAVLLVVSHLNNVNSRKLQNPPWNAACVPTKRTTFTFVHLISIHALRKRTLTVCWAWLCVSTSLFSVVFTYSSFRNESRGPEINDVSIVSSFGAILGAYGLLRLCDRKTSLFLLLPLSSMLTIAIAVGSPIFGKLQVEFMLIVISSALQATNVVLYIYTFEMFPTVVRALGISVAYFCGRVGAILGYRLFTITVDNHPS</sequence>
<gene>
    <name evidence="8" type="primary">8040381</name>
    <name evidence="7" type="ORF">IscW_ISCW013217</name>
</gene>
<feature type="transmembrane region" description="Helical" evidence="5">
    <location>
        <begin position="146"/>
        <end position="167"/>
    </location>
</feature>
<evidence type="ECO:0000313" key="9">
    <source>
        <dbReference type="Proteomes" id="UP000001555"/>
    </source>
</evidence>
<evidence type="ECO:0000256" key="5">
    <source>
        <dbReference type="SAM" id="Phobius"/>
    </source>
</evidence>
<evidence type="ECO:0000256" key="4">
    <source>
        <dbReference type="ARBA" id="ARBA00023136"/>
    </source>
</evidence>
<dbReference type="VEuPathDB" id="VectorBase:ISCP_029094"/>
<reference evidence="8" key="2">
    <citation type="submission" date="2020-05" db="UniProtKB">
        <authorList>
            <consortium name="EnsemblMetazoa"/>
        </authorList>
    </citation>
    <scope>IDENTIFICATION</scope>
    <source>
        <strain evidence="8">wikel</strain>
    </source>
</reference>
<dbReference type="GO" id="GO:0022857">
    <property type="term" value="F:transmembrane transporter activity"/>
    <property type="evidence" value="ECO:0007669"/>
    <property type="project" value="InterPro"/>
</dbReference>
<dbReference type="EnsemblMetazoa" id="ISCW013217-RA">
    <property type="protein sequence ID" value="ISCW013217-PA"/>
    <property type="gene ID" value="ISCW013217"/>
</dbReference>
<dbReference type="PaxDb" id="6945-B7QF93"/>
<dbReference type="Pfam" id="PF00083">
    <property type="entry name" value="Sugar_tr"/>
    <property type="match status" value="1"/>
</dbReference>
<name>B7QF93_IXOSC</name>
<keyword evidence="4 5" id="KW-0472">Membrane</keyword>
<proteinExistence type="predicted"/>
<feature type="transmembrane region" description="Helical" evidence="5">
    <location>
        <begin position="353"/>
        <end position="373"/>
    </location>
</feature>
<dbReference type="HOGENOM" id="CLU_001265_33_3_1"/>
<evidence type="ECO:0000259" key="6">
    <source>
        <dbReference type="PROSITE" id="PS50850"/>
    </source>
</evidence>
<dbReference type="SUPFAM" id="SSF103473">
    <property type="entry name" value="MFS general substrate transporter"/>
    <property type="match status" value="1"/>
</dbReference>
<dbReference type="PROSITE" id="PS50850">
    <property type="entry name" value="MFS"/>
    <property type="match status" value="1"/>
</dbReference>
<dbReference type="InterPro" id="IPR020846">
    <property type="entry name" value="MFS_dom"/>
</dbReference>
<evidence type="ECO:0000256" key="2">
    <source>
        <dbReference type="ARBA" id="ARBA00022692"/>
    </source>
</evidence>